<accession>A0A7C5L8M2</accession>
<protein>
    <submittedName>
        <fullName evidence="2">Rubrerythrin family protein</fullName>
    </submittedName>
</protein>
<evidence type="ECO:0000256" key="1">
    <source>
        <dbReference type="SAM" id="Phobius"/>
    </source>
</evidence>
<dbReference type="EMBL" id="DRWN01000068">
    <property type="protein sequence ID" value="HHK69082.1"/>
    <property type="molecule type" value="Genomic_DNA"/>
</dbReference>
<dbReference type="SUPFAM" id="SSF47240">
    <property type="entry name" value="Ferritin-like"/>
    <property type="match status" value="1"/>
</dbReference>
<feature type="transmembrane region" description="Helical" evidence="1">
    <location>
        <begin position="167"/>
        <end position="190"/>
    </location>
</feature>
<dbReference type="InterPro" id="IPR039376">
    <property type="entry name" value="Ferritin_CCC1_N"/>
</dbReference>
<proteinExistence type="predicted"/>
<organism evidence="2">
    <name type="scientific">Caldiarchaeum subterraneum</name>
    <dbReference type="NCBI Taxonomy" id="311458"/>
    <lineage>
        <taxon>Archaea</taxon>
        <taxon>Nitrososphaerota</taxon>
        <taxon>Candidatus Caldarchaeales</taxon>
        <taxon>Candidatus Caldarchaeaceae</taxon>
        <taxon>Candidatus Caldarchaeum</taxon>
    </lineage>
</organism>
<gene>
    <name evidence="2" type="ORF">ENM11_08070</name>
</gene>
<comment type="caution">
    <text evidence="2">The sequence shown here is derived from an EMBL/GenBank/DDBJ whole genome shotgun (WGS) entry which is preliminary data.</text>
</comment>
<sequence length="295" mass="32707">MKADYKRFVDNEFKDFSVYQMLARVERNTSRRKTLERLAEVEKRHYKFWLIYVPGYKPNVSKTYLYFMVLARLLMGVTFVVKALENHEKHTIEKYMELASSIEAGNSERQAIEKVINEEAEVERNLLNEIDEAVVRYLGFMMLGVADAIIELTGVQAGFLGVTSSTLAAGIAGLIVGIAASISMAAASYLQARQGVSERPAVSGLVTGSIYMLTVGALSLPYYLIKDMTTAFGASIISAILLTAYFTYFSSVIQEKRFSREFAVSIAVLFVVTLAAYLLGTGLSQMFGVSKVLPI</sequence>
<reference evidence="2" key="1">
    <citation type="journal article" date="2020" name="mSystems">
        <title>Genome- and Community-Level Interaction Insights into Carbon Utilization and Element Cycling Functions of Hydrothermarchaeota in Hydrothermal Sediment.</title>
        <authorList>
            <person name="Zhou Z."/>
            <person name="Liu Y."/>
            <person name="Xu W."/>
            <person name="Pan J."/>
            <person name="Luo Z.H."/>
            <person name="Li M."/>
        </authorList>
    </citation>
    <scope>NUCLEOTIDE SEQUENCE [LARGE SCALE GENOMIC DNA]</scope>
    <source>
        <strain evidence="2">SpSt-1056</strain>
    </source>
</reference>
<evidence type="ECO:0000313" key="2">
    <source>
        <dbReference type="EMBL" id="HHK69082.1"/>
    </source>
</evidence>
<keyword evidence="1" id="KW-0472">Membrane</keyword>
<feature type="transmembrane region" description="Helical" evidence="1">
    <location>
        <begin position="202"/>
        <end position="225"/>
    </location>
</feature>
<keyword evidence="1" id="KW-1133">Transmembrane helix</keyword>
<feature type="transmembrane region" description="Helical" evidence="1">
    <location>
        <begin position="134"/>
        <end position="155"/>
    </location>
</feature>
<name>A0A7C5L8M2_CALS0</name>
<keyword evidence="1" id="KW-0812">Transmembrane</keyword>
<feature type="transmembrane region" description="Helical" evidence="1">
    <location>
        <begin position="262"/>
        <end position="280"/>
    </location>
</feature>
<dbReference type="InterPro" id="IPR009078">
    <property type="entry name" value="Ferritin-like_SF"/>
</dbReference>
<dbReference type="AlphaFoldDB" id="A0A7C5L8M2"/>
<feature type="transmembrane region" description="Helical" evidence="1">
    <location>
        <begin position="231"/>
        <end position="250"/>
    </location>
</feature>
<dbReference type="CDD" id="cd01044">
    <property type="entry name" value="Ferritin_CCC1_N"/>
    <property type="match status" value="1"/>
</dbReference>